<evidence type="ECO:0000256" key="4">
    <source>
        <dbReference type="RuleBase" id="RU003718"/>
    </source>
</evidence>
<dbReference type="FunFam" id="3.40.50.2000:FF:000103">
    <property type="entry name" value="Glycosyltransferase"/>
    <property type="match status" value="1"/>
</dbReference>
<gene>
    <name evidence="6" type="ORF">RJ641_034118</name>
</gene>
<evidence type="ECO:0000256" key="3">
    <source>
        <dbReference type="ARBA" id="ARBA00022679"/>
    </source>
</evidence>
<dbReference type="InterPro" id="IPR035595">
    <property type="entry name" value="UDP_glycos_trans_CS"/>
</dbReference>
<evidence type="ECO:0000256" key="1">
    <source>
        <dbReference type="ARBA" id="ARBA00009995"/>
    </source>
</evidence>
<keyword evidence="2 4" id="KW-0328">Glycosyltransferase</keyword>
<keyword evidence="3 4" id="KW-0808">Transferase</keyword>
<dbReference type="Pfam" id="PF00201">
    <property type="entry name" value="UDPGT"/>
    <property type="match status" value="1"/>
</dbReference>
<dbReference type="FunFam" id="3.40.50.2000:FF:000064">
    <property type="entry name" value="Glycosyltransferase"/>
    <property type="match status" value="1"/>
</dbReference>
<reference evidence="6 7" key="1">
    <citation type="submission" date="2023-12" db="EMBL/GenBank/DDBJ databases">
        <title>A high-quality genome assembly for Dillenia turbinata (Dilleniales).</title>
        <authorList>
            <person name="Chanderbali A."/>
        </authorList>
    </citation>
    <scope>NUCLEOTIDE SEQUENCE [LARGE SCALE GENOMIC DNA]</scope>
    <source>
        <strain evidence="6">LSX21</strain>
        <tissue evidence="6">Leaf</tissue>
    </source>
</reference>
<evidence type="ECO:0000256" key="2">
    <source>
        <dbReference type="ARBA" id="ARBA00022676"/>
    </source>
</evidence>
<dbReference type="SUPFAM" id="SSF53756">
    <property type="entry name" value="UDP-Glycosyltransferase/glycogen phosphorylase"/>
    <property type="match status" value="1"/>
</dbReference>
<dbReference type="CDD" id="cd03784">
    <property type="entry name" value="GT1_Gtf-like"/>
    <property type="match status" value="1"/>
</dbReference>
<dbReference type="GO" id="GO:0035251">
    <property type="term" value="F:UDP-glucosyltransferase activity"/>
    <property type="evidence" value="ECO:0007669"/>
    <property type="project" value="TreeGrafter"/>
</dbReference>
<dbReference type="AlphaFoldDB" id="A0AAN8VL63"/>
<dbReference type="Proteomes" id="UP001370490">
    <property type="component" value="Unassembled WGS sequence"/>
</dbReference>
<organism evidence="6 7">
    <name type="scientific">Dillenia turbinata</name>
    <dbReference type="NCBI Taxonomy" id="194707"/>
    <lineage>
        <taxon>Eukaryota</taxon>
        <taxon>Viridiplantae</taxon>
        <taxon>Streptophyta</taxon>
        <taxon>Embryophyta</taxon>
        <taxon>Tracheophyta</taxon>
        <taxon>Spermatophyta</taxon>
        <taxon>Magnoliopsida</taxon>
        <taxon>eudicotyledons</taxon>
        <taxon>Gunneridae</taxon>
        <taxon>Pentapetalae</taxon>
        <taxon>Dilleniales</taxon>
        <taxon>Dilleniaceae</taxon>
        <taxon>Dillenia</taxon>
    </lineage>
</organism>
<dbReference type="Gene3D" id="3.40.50.2000">
    <property type="entry name" value="Glycogen Phosphorylase B"/>
    <property type="match status" value="2"/>
</dbReference>
<evidence type="ECO:0000313" key="6">
    <source>
        <dbReference type="EMBL" id="KAK6937088.1"/>
    </source>
</evidence>
<protein>
    <recommendedName>
        <fullName evidence="5">Glycosyltransferase</fullName>
        <ecNumber evidence="5">2.4.1.-</ecNumber>
    </recommendedName>
</protein>
<evidence type="ECO:0000256" key="5">
    <source>
        <dbReference type="RuleBase" id="RU362057"/>
    </source>
</evidence>
<proteinExistence type="inferred from homology"/>
<dbReference type="EMBL" id="JBAMMX010000007">
    <property type="protein sequence ID" value="KAK6937088.1"/>
    <property type="molecule type" value="Genomic_DNA"/>
</dbReference>
<dbReference type="PANTHER" id="PTHR48047">
    <property type="entry name" value="GLYCOSYLTRANSFERASE"/>
    <property type="match status" value="1"/>
</dbReference>
<sequence length="494" mass="55214">MANTGESNIVMFPFMAKGHIIPFIALALEIQQKRGYTITFVNTPQNIIYIKSSIPQTQNSSSSFRFLEIPFSSSYHAFALEIENTDVLPFNLIFPFVQASYSLKDSFRSLFCGLVKKQPDNPPLCIISDIFFGWCAEIAHEFGVFHAIFSVIGAFGMGVYYSSFLNLPHKKTNSSEFTLPDFPEASRIHISQLPYSIHEANGSNSISEYVQKVLPAWKDSDAILFNTVEEIDQIGLLYFRRKLGRPVWGIGPILLTDRAGKQTGITKEFCMKWLKTKPTKSVLYISFGSQNTLLPSNMMQLAVALDKSGKNFIWVVRPPIGHNIDSEFEADKWLPEGFESRINEENRGLIVRKWAPQLEILSSKATAAFVTQCGWNSALESLGNGVPLIGWPMAAEQCFTCKYLEEELGVCVEVARGLACEFGNEHILEKIKMVMSGSDKGNDMRRKACEAKQLIQNATKVEDGFKGSSAIAVGEFFNAALLKKEEAKLKSLKI</sequence>
<dbReference type="PANTHER" id="PTHR48047:SF61">
    <property type="entry name" value="OS04G0273600 PROTEIN"/>
    <property type="match status" value="1"/>
</dbReference>
<dbReference type="PROSITE" id="PS00375">
    <property type="entry name" value="UDPGT"/>
    <property type="match status" value="1"/>
</dbReference>
<accession>A0AAN8VL63</accession>
<keyword evidence="7" id="KW-1185">Reference proteome</keyword>
<dbReference type="EC" id="2.4.1.-" evidence="5"/>
<dbReference type="InterPro" id="IPR002213">
    <property type="entry name" value="UDP_glucos_trans"/>
</dbReference>
<comment type="similarity">
    <text evidence="1 4">Belongs to the UDP-glycosyltransferase family.</text>
</comment>
<comment type="caution">
    <text evidence="6">The sequence shown here is derived from an EMBL/GenBank/DDBJ whole genome shotgun (WGS) entry which is preliminary data.</text>
</comment>
<name>A0AAN8VL63_9MAGN</name>
<evidence type="ECO:0000313" key="7">
    <source>
        <dbReference type="Proteomes" id="UP001370490"/>
    </source>
</evidence>